<comment type="caution">
    <text evidence="2">The sequence shown here is derived from an EMBL/GenBank/DDBJ whole genome shotgun (WGS) entry which is preliminary data.</text>
</comment>
<dbReference type="EMBL" id="BJUN01000031">
    <property type="protein sequence ID" value="GEK60156.1"/>
    <property type="molecule type" value="Genomic_DNA"/>
</dbReference>
<keyword evidence="1" id="KW-1133">Transmembrane helix</keyword>
<evidence type="ECO:0000313" key="3">
    <source>
        <dbReference type="Proteomes" id="UP000321051"/>
    </source>
</evidence>
<keyword evidence="3" id="KW-1185">Reference proteome</keyword>
<accession>A0A510Y9U2</accession>
<keyword evidence="1" id="KW-0812">Transmembrane</keyword>
<reference evidence="2 3" key="1">
    <citation type="submission" date="2019-07" db="EMBL/GenBank/DDBJ databases">
        <title>Whole genome shotgun sequence of Marinococcus halophilus NBRC 102359.</title>
        <authorList>
            <person name="Hosoyama A."/>
            <person name="Uohara A."/>
            <person name="Ohji S."/>
            <person name="Ichikawa N."/>
        </authorList>
    </citation>
    <scope>NUCLEOTIDE SEQUENCE [LARGE SCALE GENOMIC DNA]</scope>
    <source>
        <strain evidence="2 3">NBRC 102359</strain>
    </source>
</reference>
<feature type="transmembrane region" description="Helical" evidence="1">
    <location>
        <begin position="33"/>
        <end position="53"/>
    </location>
</feature>
<protein>
    <submittedName>
        <fullName evidence="2">Uncharacterized protein</fullName>
    </submittedName>
</protein>
<evidence type="ECO:0000256" key="1">
    <source>
        <dbReference type="SAM" id="Phobius"/>
    </source>
</evidence>
<gene>
    <name evidence="2" type="ORF">MHA01_30610</name>
</gene>
<organism evidence="2 3">
    <name type="scientific">Marinococcus halophilus</name>
    <dbReference type="NCBI Taxonomy" id="1371"/>
    <lineage>
        <taxon>Bacteria</taxon>
        <taxon>Bacillati</taxon>
        <taxon>Bacillota</taxon>
        <taxon>Bacilli</taxon>
        <taxon>Bacillales</taxon>
        <taxon>Bacillaceae</taxon>
        <taxon>Marinococcus</taxon>
    </lineage>
</organism>
<dbReference type="AlphaFoldDB" id="A0A510Y9U2"/>
<sequence length="243" mass="27424">MEITSILPVVGTAIGFMLVALSIVLLIAVKGKIVGVIMTAGLLMGGSGMYYLIQQDASASLEEKPEAETAELRQKRSEQETIKTAAVESAALNKSEMAKAYEKEIIQAMEYISVQLSSTMEALAGLNQNNNPEYWRRANEELLSLDAALNKAQKLLYEPQGYEQFQPSYQYTLTELLDYSDQLSFAAEEYYYGLDAELLEYYVVNNVFPENVTEAFDMMEAEGEEAFRYEKWNEEMERLFPGK</sequence>
<dbReference type="Proteomes" id="UP000321051">
    <property type="component" value="Unassembled WGS sequence"/>
</dbReference>
<keyword evidence="1" id="KW-0472">Membrane</keyword>
<dbReference type="RefSeq" id="WP_094908294.1">
    <property type="nucleotide sequence ID" value="NZ_BJUN01000031.1"/>
</dbReference>
<proteinExistence type="predicted"/>
<name>A0A510Y9U2_MARHA</name>
<evidence type="ECO:0000313" key="2">
    <source>
        <dbReference type="EMBL" id="GEK60156.1"/>
    </source>
</evidence>
<feature type="transmembrane region" description="Helical" evidence="1">
    <location>
        <begin position="6"/>
        <end position="26"/>
    </location>
</feature>